<dbReference type="InterPro" id="IPR013517">
    <property type="entry name" value="FG-GAP"/>
</dbReference>
<dbReference type="Pfam" id="PF13517">
    <property type="entry name" value="FG-GAP_3"/>
    <property type="match status" value="1"/>
</dbReference>
<dbReference type="SUPFAM" id="SSF82171">
    <property type="entry name" value="DPP6 N-terminal domain-like"/>
    <property type="match status" value="1"/>
</dbReference>
<dbReference type="PANTHER" id="PTHR13412">
    <property type="entry name" value="T-CELL IMMUNOMODULATORY PROTEIN HOMOLOG"/>
    <property type="match status" value="1"/>
</dbReference>
<protein>
    <submittedName>
        <fullName evidence="2">Uncharacterized protein</fullName>
    </submittedName>
</protein>
<keyword evidence="3" id="KW-1185">Reference proteome</keyword>
<keyword evidence="1" id="KW-0732">Signal</keyword>
<evidence type="ECO:0000256" key="1">
    <source>
        <dbReference type="ARBA" id="ARBA00022729"/>
    </source>
</evidence>
<dbReference type="EMBL" id="NIDE01000017">
    <property type="protein sequence ID" value="OWK36092.1"/>
    <property type="molecule type" value="Genomic_DNA"/>
</dbReference>
<reference evidence="3" key="1">
    <citation type="submission" date="2017-06" db="EMBL/GenBank/DDBJ databases">
        <title>Genome analysis of Fimbriiglobus ruber SP5, the first member of the order Planctomycetales with confirmed chitinolytic capability.</title>
        <authorList>
            <person name="Ravin N.V."/>
            <person name="Rakitin A.L."/>
            <person name="Ivanova A.A."/>
            <person name="Beletsky A.V."/>
            <person name="Kulichevskaya I.S."/>
            <person name="Mardanov A.V."/>
            <person name="Dedysh S.N."/>
        </authorList>
    </citation>
    <scope>NUCLEOTIDE SEQUENCE [LARGE SCALE GENOMIC DNA]</scope>
    <source>
        <strain evidence="3">SP5</strain>
    </source>
</reference>
<dbReference type="InterPro" id="IPR028994">
    <property type="entry name" value="Integrin_alpha_N"/>
</dbReference>
<dbReference type="OrthoDB" id="266966at2"/>
<comment type="caution">
    <text evidence="2">The sequence shown here is derived from an EMBL/GenBank/DDBJ whole genome shotgun (WGS) entry which is preliminary data.</text>
</comment>
<sequence length="934" mass="94465">MTLVSISPGGRGGRPFFRPVLESLEDRSVPASLISSVPGTSTGANDTNVGTATTVILGTSSDGQELLIQSTANNLVTNQVSNPGQTNLFWFNRSTGQRYLISAFDPPAGSAVPRETQGEGVVPSTPGVQLNAVISADGQSVAFVSVANAGLFNNSLGQTADGGGDDVFEWSATTQTVTLISKDTRGIALGSYSTVGNPAISADGTVVGFVSDATAAFVTGNAAYLTNSGTVPGGATNGPTIYLVTSGGTPVPRSFENQVDATGKATGDFLVHTNMEVDPLGRWMNSTGTVIIAIRTDMYPQASTTTNPVPSDEVWRYALSTAAGGAFSYSWQPFLLTVTGNQPGVAGLGTVGDAIVVADSSSAALVTYKENATIPTGATGESPDVVAGYVNNNGGDYDLYYVQLDSTATNGLSVQLVTALTGTTDEGQNGTLDSNPGAFEVTPDGSKVVFSSTSTGLVAGLTDVNRVADVFLWTPSSTNGVTTTPAVTTAISVTASDPTRTGNGASTMPVITSDGEVVAFQSTASNLGTIPDGNAVSDVYVRDLLKSYTALASAATGNDAAGNAASTNPVVAGGYQGGYVFFDSPSTNLDSTATVTTGVTEVYATQTPIVVNTAPREIAFSGGTDGYAGLGHFDTSGNLITDLQVQPFPGFTGELRVATADINGDGVPDLIVGAGPGGGPRIIVYDGSNGHVLEDFFAFDSTFTGGVYVATGDFNAGGGGTPSIIIGAGEGGGPRVLVVNGLTGAVQLNAFAFEATARTGVRVAAGDYNGDGIDDLIVSAGVGGGPRVRVFNGATLKSLNVLADFFAYDPSLRGGVNISAGDFNGDGLADIIVGSGAGGAPRVTIFNAASPNPNQPTTLLDFFAFNSNTLDGARPMFVNIEGNAQPDIVVGTGNEFPEIAAFSGAVSGGPSAPLLLKQTIPFNETFGTWGAWVG</sequence>
<dbReference type="AlphaFoldDB" id="A0A225D3K7"/>
<evidence type="ECO:0000313" key="2">
    <source>
        <dbReference type="EMBL" id="OWK36092.1"/>
    </source>
</evidence>
<organism evidence="2 3">
    <name type="scientific">Fimbriiglobus ruber</name>
    <dbReference type="NCBI Taxonomy" id="1908690"/>
    <lineage>
        <taxon>Bacteria</taxon>
        <taxon>Pseudomonadati</taxon>
        <taxon>Planctomycetota</taxon>
        <taxon>Planctomycetia</taxon>
        <taxon>Gemmatales</taxon>
        <taxon>Gemmataceae</taxon>
        <taxon>Fimbriiglobus</taxon>
    </lineage>
</organism>
<evidence type="ECO:0000313" key="3">
    <source>
        <dbReference type="Proteomes" id="UP000214646"/>
    </source>
</evidence>
<dbReference type="PANTHER" id="PTHR13412:SF0">
    <property type="entry name" value="T-CELL IMMUNOMODULATORY PROTEIN"/>
    <property type="match status" value="1"/>
</dbReference>
<gene>
    <name evidence="2" type="ORF">FRUB_08655</name>
</gene>
<dbReference type="Proteomes" id="UP000214646">
    <property type="component" value="Unassembled WGS sequence"/>
</dbReference>
<dbReference type="SUPFAM" id="SSF69318">
    <property type="entry name" value="Integrin alpha N-terminal domain"/>
    <property type="match status" value="1"/>
</dbReference>
<dbReference type="Gene3D" id="2.130.10.130">
    <property type="entry name" value="Integrin alpha, N-terminal"/>
    <property type="match status" value="1"/>
</dbReference>
<name>A0A225D3K7_9BACT</name>
<dbReference type="Pfam" id="PF01839">
    <property type="entry name" value="FG-GAP"/>
    <property type="match status" value="1"/>
</dbReference>
<dbReference type="InterPro" id="IPR024881">
    <property type="entry name" value="Tip"/>
</dbReference>
<dbReference type="RefSeq" id="WP_088259158.1">
    <property type="nucleotide sequence ID" value="NZ_NIDE01000017.1"/>
</dbReference>
<proteinExistence type="predicted"/>
<accession>A0A225D3K7</accession>